<dbReference type="InterPro" id="IPR013103">
    <property type="entry name" value="RVT_2"/>
</dbReference>
<feature type="region of interest" description="Disordered" evidence="1">
    <location>
        <begin position="516"/>
        <end position="564"/>
    </location>
</feature>
<keyword evidence="6" id="KW-1185">Reference proteome</keyword>
<dbReference type="Pfam" id="PF07727">
    <property type="entry name" value="RVT_2"/>
    <property type="match status" value="2"/>
</dbReference>
<sequence length="892" mass="100586">MMMLINMILVLLLSLICLLVILYLPPNDTGGSPIVTIKLTSTKNYKMWSIAMTFALRNHNKLGFIDGSCKSDNKNPALANQWDMCNYVVVTWILNFLSPDLFAGAIYVKTVYEIWSDLKETYDKLDREPLPLVKAAFAVVSGKESHRNATTVGATKPTATAFAAKFFDNKRRFNNNNNFNRGSSSNSNSNNRGPNPNLKCTNCNKIGHTFDRCFKLVGYPAGYVKRNFNANTRFVSSNNVSADVQSNNVSSNNATTNNSLVSLSNEQLARLMSLNDNGVSTANTNMAGKCFKNIKGTFFNGSVKFNLNFKRYFNGNINFLVGNISLGWIVNSRANQYMTVSAKFLINVVDISNLGLTVGHPNRTQALITKIGDLKINNEITLYDVLVVPKYTISLLSVHKLARDSKFFVGFNESKCYIQDLRANRTVGISNQCNGLYLFDVDNAFLDVLKTALNLDSHSASDHLCDTCNKAKQTREPFPLSDHKSTKIGQLSSLVYMLKGKDDVYDFVDVNHRNFFDNKNPKRPNDDRSVSSYDDGTELSSVYDDDSGETSIDENAHPEGNISDETDLVDNVLENTKLNSESTDLPVNIVSMSSRQTKLPASLNYFIIDGKVKYGIERVVNYANLSSDNFCFASSLNKTLNKNHTWIITNLLANRKPIRCKWIFKIKYKSNGEIERYKARIVAKGFSQREGIDFDETFSRVVVMSTTRYEYIYMTIPQGFSDNTNKNKSANDHSLFKKSKNNKFIALLVYVDDIVITGNRVNEIDQFKVFLKSKFNIKDLENLKYFLGIDVIKSRNDICLSQRKYCLESLKEYGLLGCKPVSTPMEPNYVLLFIPTDINPLLYNITGYQKLLGKLIYLTHTRPNISYSIRCLARYMNSPLKSHLNCALNVLS</sequence>
<dbReference type="SUPFAM" id="SSF56672">
    <property type="entry name" value="DNA/RNA polymerases"/>
    <property type="match status" value="1"/>
</dbReference>
<dbReference type="SUPFAM" id="SSF57756">
    <property type="entry name" value="Retrovirus zinc finger-like domains"/>
    <property type="match status" value="1"/>
</dbReference>
<keyword evidence="2" id="KW-0732">Signal</keyword>
<comment type="caution">
    <text evidence="5">The sequence shown here is derived from an EMBL/GenBank/DDBJ whole genome shotgun (WGS) entry which is preliminary data.</text>
</comment>
<organism evidence="5 6">
    <name type="scientific">Tanacetum coccineum</name>
    <dbReference type="NCBI Taxonomy" id="301880"/>
    <lineage>
        <taxon>Eukaryota</taxon>
        <taxon>Viridiplantae</taxon>
        <taxon>Streptophyta</taxon>
        <taxon>Embryophyta</taxon>
        <taxon>Tracheophyta</taxon>
        <taxon>Spermatophyta</taxon>
        <taxon>Magnoliopsida</taxon>
        <taxon>eudicotyledons</taxon>
        <taxon>Gunneridae</taxon>
        <taxon>Pentapetalae</taxon>
        <taxon>asterids</taxon>
        <taxon>campanulids</taxon>
        <taxon>Asterales</taxon>
        <taxon>Asteraceae</taxon>
        <taxon>Asteroideae</taxon>
        <taxon>Anthemideae</taxon>
        <taxon>Anthemidinae</taxon>
        <taxon>Tanacetum</taxon>
    </lineage>
</organism>
<dbReference type="InterPro" id="IPR029472">
    <property type="entry name" value="Copia-like_N"/>
</dbReference>
<dbReference type="InterPro" id="IPR036875">
    <property type="entry name" value="Znf_CCHC_sf"/>
</dbReference>
<feature type="compositionally biased region" description="Basic and acidic residues" evidence="1">
    <location>
        <begin position="516"/>
        <end position="529"/>
    </location>
</feature>
<name>A0ABQ5CV79_9ASTR</name>
<dbReference type="Pfam" id="PF14244">
    <property type="entry name" value="Retrotran_gag_3"/>
    <property type="match status" value="1"/>
</dbReference>
<accession>A0ABQ5CV79</accession>
<feature type="domain" description="Reverse transcriptase Ty1/copia-type" evidence="3">
    <location>
        <begin position="723"/>
        <end position="826"/>
    </location>
</feature>
<proteinExistence type="predicted"/>
<feature type="signal peptide" evidence="2">
    <location>
        <begin position="1"/>
        <end position="31"/>
    </location>
</feature>
<reference evidence="5" key="1">
    <citation type="journal article" date="2022" name="Int. J. Mol. Sci.">
        <title>Draft Genome of Tanacetum Coccineum: Genomic Comparison of Closely Related Tanacetum-Family Plants.</title>
        <authorList>
            <person name="Yamashiro T."/>
            <person name="Shiraishi A."/>
            <person name="Nakayama K."/>
            <person name="Satake H."/>
        </authorList>
    </citation>
    <scope>NUCLEOTIDE SEQUENCE</scope>
</reference>
<reference evidence="5" key="2">
    <citation type="submission" date="2022-01" db="EMBL/GenBank/DDBJ databases">
        <authorList>
            <person name="Yamashiro T."/>
            <person name="Shiraishi A."/>
            <person name="Satake H."/>
            <person name="Nakayama K."/>
        </authorList>
    </citation>
    <scope>NUCLEOTIDE SEQUENCE</scope>
</reference>
<evidence type="ECO:0000256" key="1">
    <source>
        <dbReference type="SAM" id="MobiDB-lite"/>
    </source>
</evidence>
<protein>
    <submittedName>
        <fullName evidence="5">Ribonuclease H-like domain-containing protein</fullName>
    </submittedName>
</protein>
<dbReference type="InterPro" id="IPR043502">
    <property type="entry name" value="DNA/RNA_pol_sf"/>
</dbReference>
<feature type="compositionally biased region" description="Low complexity" evidence="1">
    <location>
        <begin position="174"/>
        <end position="196"/>
    </location>
</feature>
<dbReference type="PANTHER" id="PTHR37610:SF86">
    <property type="entry name" value="RETROTRANSPOSON COPIA-LIKE N-TERMINAL DOMAIN-CONTAINING PROTEIN"/>
    <property type="match status" value="1"/>
</dbReference>
<feature type="compositionally biased region" description="Polar residues" evidence="1">
    <location>
        <begin position="530"/>
        <end position="540"/>
    </location>
</feature>
<dbReference type="Proteomes" id="UP001151760">
    <property type="component" value="Unassembled WGS sequence"/>
</dbReference>
<evidence type="ECO:0000256" key="2">
    <source>
        <dbReference type="SAM" id="SignalP"/>
    </source>
</evidence>
<feature type="domain" description="Reverse transcriptase Ty1/copia-type" evidence="3">
    <location>
        <begin position="643"/>
        <end position="708"/>
    </location>
</feature>
<feature type="region of interest" description="Disordered" evidence="1">
    <location>
        <begin position="173"/>
        <end position="196"/>
    </location>
</feature>
<feature type="chain" id="PRO_5046462361" evidence="2">
    <location>
        <begin position="32"/>
        <end position="892"/>
    </location>
</feature>
<evidence type="ECO:0000313" key="6">
    <source>
        <dbReference type="Proteomes" id="UP001151760"/>
    </source>
</evidence>
<dbReference type="PANTHER" id="PTHR37610">
    <property type="entry name" value="CCHC-TYPE DOMAIN-CONTAINING PROTEIN"/>
    <property type="match status" value="1"/>
</dbReference>
<dbReference type="EMBL" id="BQNB010014667">
    <property type="protein sequence ID" value="GJT30966.1"/>
    <property type="molecule type" value="Genomic_DNA"/>
</dbReference>
<evidence type="ECO:0000313" key="5">
    <source>
        <dbReference type="EMBL" id="GJT30966.1"/>
    </source>
</evidence>
<evidence type="ECO:0000259" key="4">
    <source>
        <dbReference type="Pfam" id="PF14244"/>
    </source>
</evidence>
<feature type="domain" description="Retrotransposon Copia-like N-terminal" evidence="4">
    <location>
        <begin position="26"/>
        <end position="70"/>
    </location>
</feature>
<evidence type="ECO:0000259" key="3">
    <source>
        <dbReference type="Pfam" id="PF07727"/>
    </source>
</evidence>
<gene>
    <name evidence="5" type="ORF">Tco_0911241</name>
</gene>
<feature type="compositionally biased region" description="Acidic residues" evidence="1">
    <location>
        <begin position="543"/>
        <end position="552"/>
    </location>
</feature>